<evidence type="ECO:0000313" key="8">
    <source>
        <dbReference type="Proteomes" id="UP001204015"/>
    </source>
</evidence>
<dbReference type="CDD" id="cd18616">
    <property type="entry name" value="GH43_ABN-like"/>
    <property type="match status" value="1"/>
</dbReference>
<keyword evidence="8" id="KW-1185">Reference proteome</keyword>
<evidence type="ECO:0000313" key="7">
    <source>
        <dbReference type="EMBL" id="MCO6026499.1"/>
    </source>
</evidence>
<gene>
    <name evidence="7" type="ORF">NG821_11745</name>
</gene>
<dbReference type="InterPro" id="IPR023296">
    <property type="entry name" value="Glyco_hydro_beta-prop_sf"/>
</dbReference>
<dbReference type="InterPro" id="IPR006710">
    <property type="entry name" value="Glyco_hydro_43"/>
</dbReference>
<dbReference type="SUPFAM" id="SSF75005">
    <property type="entry name" value="Arabinanase/levansucrase/invertase"/>
    <property type="match status" value="1"/>
</dbReference>
<evidence type="ECO:0000256" key="2">
    <source>
        <dbReference type="ARBA" id="ARBA00009865"/>
    </source>
</evidence>
<dbReference type="Gene3D" id="2.115.10.20">
    <property type="entry name" value="Glycosyl hydrolase domain, family 43"/>
    <property type="match status" value="1"/>
</dbReference>
<evidence type="ECO:0000256" key="3">
    <source>
        <dbReference type="ARBA" id="ARBA00022801"/>
    </source>
</evidence>
<comment type="caution">
    <text evidence="7">The sequence shown here is derived from an EMBL/GenBank/DDBJ whole genome shotgun (WGS) entry which is preliminary data.</text>
</comment>
<protein>
    <submittedName>
        <fullName evidence="7">Family 43 glycosylhydrolase</fullName>
    </submittedName>
</protein>
<feature type="chain" id="PRO_5047529289" evidence="6">
    <location>
        <begin position="20"/>
        <end position="333"/>
    </location>
</feature>
<dbReference type="PANTHER" id="PTHR43301">
    <property type="entry name" value="ARABINAN ENDO-1,5-ALPHA-L-ARABINOSIDASE"/>
    <property type="match status" value="1"/>
</dbReference>
<dbReference type="Pfam" id="PF04616">
    <property type="entry name" value="Glyco_hydro_43"/>
    <property type="match status" value="1"/>
</dbReference>
<comment type="pathway">
    <text evidence="1">Glycan metabolism; L-arabinan degradation.</text>
</comment>
<feature type="signal peptide" evidence="6">
    <location>
        <begin position="1"/>
        <end position="19"/>
    </location>
</feature>
<sequence>MYCLLVFLICSCSSTKSSAGGDNGVTKDTIQNYYNPIIDYDTPDPTVMEIDGKFYLFATENNHVTPVWISTDLVHWTKKDGSAFASRPSFVPDGGVWAPDAHYIDGQYVLYYAMSTWGGEWKCGIGVGVSKYPDGPYNDLGKMFTSEEIGVQNSIDEFFIQDNGHNYLFWGSFHGIYGIELTPDGLHIKEGAQKVKIAGDFMEATYIHKRNGYYYLFGSNGTCCEGDNSTYQIVYGRSKSLFGPYVTREGGRLLDGNFDVLLHGNGKFVGPGHNAEFMIDDAGQDWIIYHSYLRGKSDMGRVAMLDPINWTDDWPVIVNNSPSTFHKIPFFKK</sequence>
<proteinExistence type="inferred from homology"/>
<keyword evidence="3 5" id="KW-0378">Hydrolase</keyword>
<dbReference type="PANTHER" id="PTHR43301:SF3">
    <property type="entry name" value="ARABINAN ENDO-1,5-ALPHA-L-ARABINOSIDASE A-RELATED"/>
    <property type="match status" value="1"/>
</dbReference>
<evidence type="ECO:0000256" key="1">
    <source>
        <dbReference type="ARBA" id="ARBA00004834"/>
    </source>
</evidence>
<name>A0ABT1BZJ3_9BACT</name>
<dbReference type="RefSeq" id="WP_252761849.1">
    <property type="nucleotide sequence ID" value="NZ_JAMXLY010000065.1"/>
</dbReference>
<comment type="similarity">
    <text evidence="2 5">Belongs to the glycosyl hydrolase 43 family.</text>
</comment>
<keyword evidence="4 5" id="KW-0326">Glycosidase</keyword>
<reference evidence="7 8" key="1">
    <citation type="submission" date="2022-06" db="EMBL/GenBank/DDBJ databases">
        <title>A taxonomic note on the genus Prevotella: Description of four novel genera and emended description of the genera Hallella and Xylanibacter.</title>
        <authorList>
            <person name="Hitch T.C.A."/>
        </authorList>
    </citation>
    <scope>NUCLEOTIDE SEQUENCE [LARGE SCALE GENOMIC DNA]</scope>
    <source>
        <strain evidence="7 8">DSM 100619</strain>
    </source>
</reference>
<evidence type="ECO:0000256" key="4">
    <source>
        <dbReference type="ARBA" id="ARBA00023295"/>
    </source>
</evidence>
<dbReference type="Proteomes" id="UP001204015">
    <property type="component" value="Unassembled WGS sequence"/>
</dbReference>
<dbReference type="EMBL" id="JAMXLY010000065">
    <property type="protein sequence ID" value="MCO6026499.1"/>
    <property type="molecule type" value="Genomic_DNA"/>
</dbReference>
<organism evidence="7 8">
    <name type="scientific">Segatella cerevisiae</name>
    <dbReference type="NCBI Taxonomy" id="2053716"/>
    <lineage>
        <taxon>Bacteria</taxon>
        <taxon>Pseudomonadati</taxon>
        <taxon>Bacteroidota</taxon>
        <taxon>Bacteroidia</taxon>
        <taxon>Bacteroidales</taxon>
        <taxon>Prevotellaceae</taxon>
        <taxon>Segatella</taxon>
    </lineage>
</organism>
<evidence type="ECO:0000256" key="5">
    <source>
        <dbReference type="RuleBase" id="RU361187"/>
    </source>
</evidence>
<accession>A0ABT1BZJ3</accession>
<evidence type="ECO:0000256" key="6">
    <source>
        <dbReference type="SAM" id="SignalP"/>
    </source>
</evidence>
<keyword evidence="6" id="KW-0732">Signal</keyword>
<dbReference type="InterPro" id="IPR050727">
    <property type="entry name" value="GH43_arabinanases"/>
</dbReference>